<evidence type="ECO:0000313" key="2">
    <source>
        <dbReference type="EMBL" id="MCJ8502146.1"/>
    </source>
</evidence>
<feature type="chain" id="PRO_5041313425" description="Type IV pilus assembly protein PilN" evidence="1">
    <location>
        <begin position="25"/>
        <end position="157"/>
    </location>
</feature>
<name>A0AA41R5F3_9BACT</name>
<dbReference type="AlphaFoldDB" id="A0AA41R5F3"/>
<comment type="caution">
    <text evidence="2">The sequence shown here is derived from an EMBL/GenBank/DDBJ whole genome shotgun (WGS) entry which is preliminary data.</text>
</comment>
<protein>
    <recommendedName>
        <fullName evidence="4">Type IV pilus assembly protein PilN</fullName>
    </recommendedName>
</protein>
<dbReference type="EMBL" id="JALJRB010000021">
    <property type="protein sequence ID" value="MCJ8502146.1"/>
    <property type="molecule type" value="Genomic_DNA"/>
</dbReference>
<proteinExistence type="predicted"/>
<keyword evidence="1" id="KW-0732">Signal</keyword>
<evidence type="ECO:0008006" key="4">
    <source>
        <dbReference type="Google" id="ProtNLM"/>
    </source>
</evidence>
<accession>A0AA41R5F3</accession>
<evidence type="ECO:0000313" key="3">
    <source>
        <dbReference type="Proteomes" id="UP001165427"/>
    </source>
</evidence>
<feature type="signal peptide" evidence="1">
    <location>
        <begin position="1"/>
        <end position="24"/>
    </location>
</feature>
<dbReference type="Proteomes" id="UP001165427">
    <property type="component" value="Unassembled WGS sequence"/>
</dbReference>
<keyword evidence="3" id="KW-1185">Reference proteome</keyword>
<organism evidence="2 3">
    <name type="scientific">Desulfatitalea alkaliphila</name>
    <dbReference type="NCBI Taxonomy" id="2929485"/>
    <lineage>
        <taxon>Bacteria</taxon>
        <taxon>Pseudomonadati</taxon>
        <taxon>Thermodesulfobacteriota</taxon>
        <taxon>Desulfobacteria</taxon>
        <taxon>Desulfobacterales</taxon>
        <taxon>Desulfosarcinaceae</taxon>
        <taxon>Desulfatitalea</taxon>
    </lineage>
</organism>
<gene>
    <name evidence="2" type="ORF">MRX98_16295</name>
</gene>
<sequence>MRCFIRRFGHYAITLLLVLGSALAGQQMLSAKALRDHQATQVTTREVQLQELNRRRQALVRQRQQLQQVRAFEERVAQLGLQREDWLFYNVNVQGAFPFEAARRLIEQCADSQVAYYWPASLEILAEGPTADGRRGSSADRGDVRLSIKGQFVAKKE</sequence>
<evidence type="ECO:0000256" key="1">
    <source>
        <dbReference type="SAM" id="SignalP"/>
    </source>
</evidence>
<reference evidence="2" key="1">
    <citation type="submission" date="2022-04" db="EMBL/GenBank/DDBJ databases">
        <title>Desulfatitalea alkaliphila sp. nov., a novel anaerobic sulfate-reducing bacterium isolated from terrestrial mud volcano, Taman Peninsula, Russia.</title>
        <authorList>
            <person name="Khomyakova M.A."/>
            <person name="Merkel A.Y."/>
            <person name="Slobodkin A.I."/>
        </authorList>
    </citation>
    <scope>NUCLEOTIDE SEQUENCE</scope>
    <source>
        <strain evidence="2">M08but</strain>
    </source>
</reference>
<dbReference type="RefSeq" id="WP_246912328.1">
    <property type="nucleotide sequence ID" value="NZ_JALJRB010000021.1"/>
</dbReference>